<dbReference type="AlphaFoldDB" id="A0AAN9I8M2"/>
<reference evidence="2 3" key="1">
    <citation type="submission" date="2024-01" db="EMBL/GenBank/DDBJ databases">
        <title>The genomes of 5 underutilized Papilionoideae crops provide insights into root nodulation and disease resistance.</title>
        <authorList>
            <person name="Yuan L."/>
        </authorList>
    </citation>
    <scope>NUCLEOTIDE SEQUENCE [LARGE SCALE GENOMIC DNA]</scope>
    <source>
        <strain evidence="2">LY-2023</strain>
        <tissue evidence="2">Leaf</tissue>
    </source>
</reference>
<gene>
    <name evidence="2" type="ORF">RJT34_31674</name>
</gene>
<evidence type="ECO:0000313" key="3">
    <source>
        <dbReference type="Proteomes" id="UP001359559"/>
    </source>
</evidence>
<evidence type="ECO:0008006" key="4">
    <source>
        <dbReference type="Google" id="ProtNLM"/>
    </source>
</evidence>
<keyword evidence="1" id="KW-0732">Signal</keyword>
<keyword evidence="3" id="KW-1185">Reference proteome</keyword>
<feature type="signal peptide" evidence="1">
    <location>
        <begin position="1"/>
        <end position="27"/>
    </location>
</feature>
<name>A0AAN9I8M2_CLITE</name>
<evidence type="ECO:0000313" key="2">
    <source>
        <dbReference type="EMBL" id="KAK7264071.1"/>
    </source>
</evidence>
<protein>
    <recommendedName>
        <fullName evidence="4">Secreted protein</fullName>
    </recommendedName>
</protein>
<dbReference type="EMBL" id="JAYKXN010000008">
    <property type="protein sequence ID" value="KAK7264071.1"/>
    <property type="molecule type" value="Genomic_DNA"/>
</dbReference>
<accession>A0AAN9I8M2</accession>
<evidence type="ECO:0000256" key="1">
    <source>
        <dbReference type="SAM" id="SignalP"/>
    </source>
</evidence>
<proteinExistence type="predicted"/>
<sequence>MPIVYCLYCSVDCFVLSFLLLDFDSLARFSATCVSLLTTTENDLIWLLIRYSFCNKGSYVQILFCFSFACPTLLSSWDLH</sequence>
<comment type="caution">
    <text evidence="2">The sequence shown here is derived from an EMBL/GenBank/DDBJ whole genome shotgun (WGS) entry which is preliminary data.</text>
</comment>
<organism evidence="2 3">
    <name type="scientific">Clitoria ternatea</name>
    <name type="common">Butterfly pea</name>
    <dbReference type="NCBI Taxonomy" id="43366"/>
    <lineage>
        <taxon>Eukaryota</taxon>
        <taxon>Viridiplantae</taxon>
        <taxon>Streptophyta</taxon>
        <taxon>Embryophyta</taxon>
        <taxon>Tracheophyta</taxon>
        <taxon>Spermatophyta</taxon>
        <taxon>Magnoliopsida</taxon>
        <taxon>eudicotyledons</taxon>
        <taxon>Gunneridae</taxon>
        <taxon>Pentapetalae</taxon>
        <taxon>rosids</taxon>
        <taxon>fabids</taxon>
        <taxon>Fabales</taxon>
        <taxon>Fabaceae</taxon>
        <taxon>Papilionoideae</taxon>
        <taxon>50 kb inversion clade</taxon>
        <taxon>NPAAA clade</taxon>
        <taxon>indigoferoid/millettioid clade</taxon>
        <taxon>Phaseoleae</taxon>
        <taxon>Clitoria</taxon>
    </lineage>
</organism>
<dbReference type="Proteomes" id="UP001359559">
    <property type="component" value="Unassembled WGS sequence"/>
</dbReference>
<feature type="chain" id="PRO_5042886466" description="Secreted protein" evidence="1">
    <location>
        <begin position="28"/>
        <end position="80"/>
    </location>
</feature>